<sequence length="548" mass="60190">MSNDPNTAVTTPPRRWRISPVWLIPLGAALIGLFLIYQNIMSRGPEITLAVDTAEGLDAGKTLVKVRSVEVGHVVDVRLADDYNGAVATVQMNPDTADLLVGDSRFWVVKPRVGRQGISGLGTILSGAYIQLQPGQGDKARREFAVSDTPPARSPDEPGVAVTLTSDGDNSLAVGDPIIYQGQTVGQIESGEFAVDEQRMEYRVFVREPFAKLVTRTTQFWLRSGIDFHLGSDGVDVQTGSLQSILAGGVTFGLPDGVEPGKAVEQDQAFKLYPTRNAAAQDRFDDKIKYVILLDDSVRGLNPGAPVEYRGLRIGTVEKVPYFRDDFDLGQFSSFKIPVLISIEPQRPANSWADWSDEQWRDNNRRFFANGLRATIKSGNLLTGAMFINLQFENNAEDYDPKVIGPHEVFPSVPSSITSIQTQLSALMDKLNALDIRPIANDLKHTLETSNATLDQLHRATRNINGLLESEDTRELPRTLRVTLGELQQTLDGFQQGAPAYGEFNRSLDRLNRVLDDVAPLARTLRNDPNALIFGPAEGKDPTPKAAR</sequence>
<proteinExistence type="predicted"/>
<protein>
    <submittedName>
        <fullName evidence="9">Paraquat-inducible protein B</fullName>
    </submittedName>
</protein>
<dbReference type="PANTHER" id="PTHR30462:SF2">
    <property type="entry name" value="INTERMEMBRANE TRANSPORT PROTEIN PQIB"/>
    <property type="match status" value="1"/>
</dbReference>
<dbReference type="NCBIfam" id="NF008070">
    <property type="entry name" value="PRK10807.1"/>
    <property type="match status" value="1"/>
</dbReference>
<feature type="transmembrane region" description="Helical" evidence="7">
    <location>
        <begin position="20"/>
        <end position="37"/>
    </location>
</feature>
<reference evidence="9 10" key="1">
    <citation type="submission" date="2013-03" db="EMBL/GenBank/DDBJ databases">
        <title>Salinisphaera dokdonensis CL-ES53 Genome Sequencing.</title>
        <authorList>
            <person name="Li C."/>
            <person name="Lai Q."/>
            <person name="Shao Z."/>
        </authorList>
    </citation>
    <scope>NUCLEOTIDE SEQUENCE [LARGE SCALE GENOMIC DNA]</scope>
    <source>
        <strain evidence="9 10">CL-ES53</strain>
    </source>
</reference>
<evidence type="ECO:0000256" key="7">
    <source>
        <dbReference type="SAM" id="Phobius"/>
    </source>
</evidence>
<dbReference type="InterPro" id="IPR051800">
    <property type="entry name" value="PqiA-PqiB_transport"/>
</dbReference>
<evidence type="ECO:0000259" key="8">
    <source>
        <dbReference type="Pfam" id="PF02470"/>
    </source>
</evidence>
<evidence type="ECO:0000256" key="4">
    <source>
        <dbReference type="ARBA" id="ARBA00022692"/>
    </source>
</evidence>
<keyword evidence="10" id="KW-1185">Reference proteome</keyword>
<keyword evidence="4 7" id="KW-0812">Transmembrane</keyword>
<dbReference type="EMBL" id="APND01000003">
    <property type="protein sequence ID" value="MES1929738.1"/>
    <property type="molecule type" value="Genomic_DNA"/>
</dbReference>
<evidence type="ECO:0000313" key="10">
    <source>
        <dbReference type="Proteomes" id="UP001460888"/>
    </source>
</evidence>
<evidence type="ECO:0000256" key="1">
    <source>
        <dbReference type="ARBA" id="ARBA00004533"/>
    </source>
</evidence>
<gene>
    <name evidence="9" type="ORF">SADO_10789</name>
</gene>
<evidence type="ECO:0000256" key="3">
    <source>
        <dbReference type="ARBA" id="ARBA00022519"/>
    </source>
</evidence>
<keyword evidence="2" id="KW-1003">Cell membrane</keyword>
<evidence type="ECO:0000313" key="9">
    <source>
        <dbReference type="EMBL" id="MES1929738.1"/>
    </source>
</evidence>
<evidence type="ECO:0000256" key="2">
    <source>
        <dbReference type="ARBA" id="ARBA00022475"/>
    </source>
</evidence>
<dbReference type="RefSeq" id="WP_353111255.1">
    <property type="nucleotide sequence ID" value="NZ_APND01000003.1"/>
</dbReference>
<accession>A0ABV2B2X6</accession>
<organism evidence="9 10">
    <name type="scientific">Salinisphaera dokdonensis CL-ES53</name>
    <dbReference type="NCBI Taxonomy" id="1304272"/>
    <lineage>
        <taxon>Bacteria</taxon>
        <taxon>Pseudomonadati</taxon>
        <taxon>Pseudomonadota</taxon>
        <taxon>Gammaproteobacteria</taxon>
        <taxon>Salinisphaerales</taxon>
        <taxon>Salinisphaeraceae</taxon>
        <taxon>Salinisphaera</taxon>
    </lineage>
</organism>
<name>A0ABV2B2X6_9GAMM</name>
<keyword evidence="6 7" id="KW-0472">Membrane</keyword>
<feature type="domain" description="Mce/MlaD" evidence="8">
    <location>
        <begin position="289"/>
        <end position="392"/>
    </location>
</feature>
<comment type="subcellular location">
    <subcellularLocation>
        <location evidence="1">Cell inner membrane</location>
    </subcellularLocation>
</comment>
<evidence type="ECO:0000256" key="5">
    <source>
        <dbReference type="ARBA" id="ARBA00022989"/>
    </source>
</evidence>
<keyword evidence="5 7" id="KW-1133">Transmembrane helix</keyword>
<dbReference type="Pfam" id="PF02470">
    <property type="entry name" value="MlaD"/>
    <property type="match status" value="2"/>
</dbReference>
<feature type="domain" description="Mce/MlaD" evidence="8">
    <location>
        <begin position="44"/>
        <end position="135"/>
    </location>
</feature>
<keyword evidence="3" id="KW-0997">Cell inner membrane</keyword>
<comment type="caution">
    <text evidence="9">The sequence shown here is derived from an EMBL/GenBank/DDBJ whole genome shotgun (WGS) entry which is preliminary data.</text>
</comment>
<dbReference type="Proteomes" id="UP001460888">
    <property type="component" value="Unassembled WGS sequence"/>
</dbReference>
<dbReference type="InterPro" id="IPR003399">
    <property type="entry name" value="Mce/MlaD"/>
</dbReference>
<dbReference type="PANTHER" id="PTHR30462">
    <property type="entry name" value="INTERMEMBRANE TRANSPORT PROTEIN PQIB-RELATED"/>
    <property type="match status" value="1"/>
</dbReference>
<evidence type="ECO:0000256" key="6">
    <source>
        <dbReference type="ARBA" id="ARBA00023136"/>
    </source>
</evidence>